<organism evidence="2 3">
    <name type="scientific">Cupriavidus necator</name>
    <name type="common">Alcaligenes eutrophus</name>
    <name type="synonym">Ralstonia eutropha</name>
    <dbReference type="NCBI Taxonomy" id="106590"/>
    <lineage>
        <taxon>Bacteria</taxon>
        <taxon>Pseudomonadati</taxon>
        <taxon>Pseudomonadota</taxon>
        <taxon>Betaproteobacteria</taxon>
        <taxon>Burkholderiales</taxon>
        <taxon>Burkholderiaceae</taxon>
        <taxon>Cupriavidus</taxon>
    </lineage>
</organism>
<evidence type="ECO:0000313" key="2">
    <source>
        <dbReference type="EMBL" id="AQV95455.1"/>
    </source>
</evidence>
<gene>
    <name evidence="2" type="ORF">BJN34_16370</name>
</gene>
<dbReference type="EMBL" id="CP017757">
    <property type="protein sequence ID" value="AQV95455.1"/>
    <property type="molecule type" value="Genomic_DNA"/>
</dbReference>
<evidence type="ECO:0000256" key="1">
    <source>
        <dbReference type="SAM" id="MobiDB-lite"/>
    </source>
</evidence>
<reference evidence="3" key="1">
    <citation type="submission" date="2017-02" db="EMBL/GenBank/DDBJ databases">
        <title>Complete genome sequence of Cupriavidus necator strain NH9, a 3-chlorobenzoate degrader.</title>
        <authorList>
            <person name="Moriuchi R."/>
            <person name="Dohra H."/>
            <person name="Ogawa N."/>
        </authorList>
    </citation>
    <scope>NUCLEOTIDE SEQUENCE [LARGE SCALE GENOMIC DNA]</scope>
    <source>
        <strain evidence="3">NH9</strain>
    </source>
</reference>
<feature type="region of interest" description="Disordered" evidence="1">
    <location>
        <begin position="1"/>
        <end position="21"/>
    </location>
</feature>
<dbReference type="AlphaFoldDB" id="A0A1U9UTF1"/>
<dbReference type="KEGG" id="cuh:BJN34_16370"/>
<proteinExistence type="predicted"/>
<name>A0A1U9UTF1_CUPNE</name>
<sequence length="62" mass="6143">MRLDTAGEADDSTVNPLDGSPFDAAGARLVRAVSSRKAGRRCLAGALLMPAAGSGMGMPGPA</sequence>
<accession>A0A1U9UTF1</accession>
<evidence type="ECO:0000313" key="3">
    <source>
        <dbReference type="Proteomes" id="UP000189627"/>
    </source>
</evidence>
<dbReference type="Proteomes" id="UP000189627">
    <property type="component" value="Chromosome 1"/>
</dbReference>
<protein>
    <submittedName>
        <fullName evidence="2">Uncharacterized protein</fullName>
    </submittedName>
</protein>